<dbReference type="PANTHER" id="PTHR33383">
    <property type="entry name" value="MEMBRANE PROTEIN INSERTION EFFICIENCY FACTOR-RELATED"/>
    <property type="match status" value="1"/>
</dbReference>
<keyword evidence="1" id="KW-1003">Cell membrane</keyword>
<dbReference type="AlphaFoldDB" id="A0A395JTV3"/>
<dbReference type="InterPro" id="IPR002696">
    <property type="entry name" value="Membr_insert_effic_factor_YidD"/>
</dbReference>
<name>A0A395JTV3_9GAMM</name>
<keyword evidence="1" id="KW-0472">Membrane</keyword>
<dbReference type="SMART" id="SM01234">
    <property type="entry name" value="Haemolytic"/>
    <property type="match status" value="1"/>
</dbReference>
<dbReference type="NCBIfam" id="TIGR00278">
    <property type="entry name" value="membrane protein insertion efficiency factor YidD"/>
    <property type="match status" value="1"/>
</dbReference>
<evidence type="ECO:0000313" key="4">
    <source>
        <dbReference type="Proteomes" id="UP000253083"/>
    </source>
</evidence>
<dbReference type="EMBL" id="QNRT01000001">
    <property type="protein sequence ID" value="RBP53762.1"/>
    <property type="molecule type" value="Genomic_DNA"/>
</dbReference>
<dbReference type="OrthoDB" id="9801753at2"/>
<dbReference type="Proteomes" id="UP000253083">
    <property type="component" value="Unassembled WGS sequence"/>
</dbReference>
<dbReference type="PANTHER" id="PTHR33383:SF1">
    <property type="entry name" value="MEMBRANE PROTEIN INSERTION EFFICIENCY FACTOR-RELATED"/>
    <property type="match status" value="1"/>
</dbReference>
<reference evidence="3 4" key="1">
    <citation type="submission" date="2018-06" db="EMBL/GenBank/DDBJ databases">
        <title>Genomic Encyclopedia of Type Strains, Phase IV (KMG-IV): sequencing the most valuable type-strain genomes for metagenomic binning, comparative biology and taxonomic classification.</title>
        <authorList>
            <person name="Goeker M."/>
        </authorList>
    </citation>
    <scope>NUCLEOTIDE SEQUENCE [LARGE SCALE GENOMIC DNA]</scope>
    <source>
        <strain evidence="3 4">DSM 24032</strain>
    </source>
</reference>
<dbReference type="FunCoup" id="A0A395JTV3">
    <property type="interactions" value="279"/>
</dbReference>
<comment type="similarity">
    <text evidence="1">Belongs to the UPF0161 family.</text>
</comment>
<protein>
    <recommendedName>
        <fullName evidence="1">Putative membrane protein insertion efficiency factor</fullName>
    </recommendedName>
</protein>
<keyword evidence="4" id="KW-1185">Reference proteome</keyword>
<dbReference type="HAMAP" id="MF_00386">
    <property type="entry name" value="UPF0161_YidD"/>
    <property type="match status" value="1"/>
</dbReference>
<comment type="function">
    <text evidence="1">Could be involved in insertion of integral membrane proteins into the membrane.</text>
</comment>
<sequence>MVWFLQKLFKLYYWTISPLLGTRCRYVPTCSEYAHQALEIHGPVKGLVLTIKRLSRCHPWGGHGMDPVPGSELEQALKDQQ</sequence>
<comment type="subcellular location">
    <subcellularLocation>
        <location evidence="1">Cell membrane</location>
        <topology evidence="1">Peripheral membrane protein</topology>
        <orientation evidence="1">Cytoplasmic side</orientation>
    </subcellularLocation>
</comment>
<feature type="region of interest" description="Disordered" evidence="2">
    <location>
        <begin position="62"/>
        <end position="81"/>
    </location>
</feature>
<organism evidence="3 4">
    <name type="scientific">Arenicella xantha</name>
    <dbReference type="NCBI Taxonomy" id="644221"/>
    <lineage>
        <taxon>Bacteria</taxon>
        <taxon>Pseudomonadati</taxon>
        <taxon>Pseudomonadota</taxon>
        <taxon>Gammaproteobacteria</taxon>
        <taxon>Arenicellales</taxon>
        <taxon>Arenicellaceae</taxon>
        <taxon>Arenicella</taxon>
    </lineage>
</organism>
<evidence type="ECO:0000256" key="1">
    <source>
        <dbReference type="HAMAP-Rule" id="MF_00386"/>
    </source>
</evidence>
<evidence type="ECO:0000313" key="3">
    <source>
        <dbReference type="EMBL" id="RBP53762.1"/>
    </source>
</evidence>
<dbReference type="Pfam" id="PF01809">
    <property type="entry name" value="YidD"/>
    <property type="match status" value="1"/>
</dbReference>
<dbReference type="InParanoid" id="A0A395JTV3"/>
<gene>
    <name evidence="3" type="ORF">DFR28_1011151</name>
</gene>
<dbReference type="GO" id="GO:0005886">
    <property type="term" value="C:plasma membrane"/>
    <property type="evidence" value="ECO:0007669"/>
    <property type="project" value="UniProtKB-SubCell"/>
</dbReference>
<comment type="caution">
    <text evidence="3">The sequence shown here is derived from an EMBL/GenBank/DDBJ whole genome shotgun (WGS) entry which is preliminary data.</text>
</comment>
<accession>A0A395JTV3</accession>
<evidence type="ECO:0000256" key="2">
    <source>
        <dbReference type="SAM" id="MobiDB-lite"/>
    </source>
</evidence>
<proteinExistence type="inferred from homology"/>